<reference evidence="1 2" key="1">
    <citation type="submission" date="2018-06" db="EMBL/GenBank/DDBJ databases">
        <authorList>
            <consortium name="Pathogen Informatics"/>
            <person name="Doyle S."/>
        </authorList>
    </citation>
    <scope>NUCLEOTIDE SEQUENCE [LARGE SCALE GENOMIC DNA]</scope>
    <source>
        <strain evidence="1 2">NCTC13160</strain>
    </source>
</reference>
<protein>
    <submittedName>
        <fullName evidence="1">Uncharacterized protein</fullName>
    </submittedName>
</protein>
<dbReference type="EMBL" id="UGSG01000001">
    <property type="protein sequence ID" value="SUA75141.1"/>
    <property type="molecule type" value="Genomic_DNA"/>
</dbReference>
<proteinExistence type="predicted"/>
<accession>A0A378YF69</accession>
<evidence type="ECO:0000313" key="2">
    <source>
        <dbReference type="Proteomes" id="UP000254573"/>
    </source>
</evidence>
<sequence>MTPVSTSPVPAVASPALPVVLIQVSLPSSMTVPDPLSTMVAPKCCASARAHASRSD</sequence>
<organism evidence="1 2">
    <name type="scientific">Pandoraea pnomenusa</name>
    <dbReference type="NCBI Taxonomy" id="93220"/>
    <lineage>
        <taxon>Bacteria</taxon>
        <taxon>Pseudomonadati</taxon>
        <taxon>Pseudomonadota</taxon>
        <taxon>Betaproteobacteria</taxon>
        <taxon>Burkholderiales</taxon>
        <taxon>Burkholderiaceae</taxon>
        <taxon>Pandoraea</taxon>
    </lineage>
</organism>
<name>A0A378YF69_9BURK</name>
<dbReference type="AlphaFoldDB" id="A0A378YF69"/>
<dbReference type="Proteomes" id="UP000254573">
    <property type="component" value="Unassembled WGS sequence"/>
</dbReference>
<gene>
    <name evidence="1" type="ORF">NCTC13160_00680</name>
</gene>
<evidence type="ECO:0000313" key="1">
    <source>
        <dbReference type="EMBL" id="SUA75141.1"/>
    </source>
</evidence>